<organism evidence="1 2">
    <name type="scientific">Micromonospora rubida</name>
    <dbReference type="NCBI Taxonomy" id="2697657"/>
    <lineage>
        <taxon>Bacteria</taxon>
        <taxon>Bacillati</taxon>
        <taxon>Actinomycetota</taxon>
        <taxon>Actinomycetes</taxon>
        <taxon>Micromonosporales</taxon>
        <taxon>Micromonosporaceae</taxon>
        <taxon>Micromonospora</taxon>
    </lineage>
</organism>
<reference evidence="1 2" key="1">
    <citation type="submission" date="2024-10" db="EMBL/GenBank/DDBJ databases">
        <title>The Natural Products Discovery Center: Release of the First 8490 Sequenced Strains for Exploring Actinobacteria Biosynthetic Diversity.</title>
        <authorList>
            <person name="Kalkreuter E."/>
            <person name="Kautsar S.A."/>
            <person name="Yang D."/>
            <person name="Bader C.D."/>
            <person name="Teijaro C.N."/>
            <person name="Fluegel L."/>
            <person name="Davis C.M."/>
            <person name="Simpson J.R."/>
            <person name="Lauterbach L."/>
            <person name="Steele A.D."/>
            <person name="Gui C."/>
            <person name="Meng S."/>
            <person name="Li G."/>
            <person name="Viehrig K."/>
            <person name="Ye F."/>
            <person name="Su P."/>
            <person name="Kiefer A.F."/>
            <person name="Nichols A."/>
            <person name="Cepeda A.J."/>
            <person name="Yan W."/>
            <person name="Fan B."/>
            <person name="Jiang Y."/>
            <person name="Adhikari A."/>
            <person name="Zheng C.-J."/>
            <person name="Schuster L."/>
            <person name="Cowan T.M."/>
            <person name="Smanski M.J."/>
            <person name="Chevrette M.G."/>
            <person name="De Carvalho L.P.S."/>
            <person name="Shen B."/>
        </authorList>
    </citation>
    <scope>NUCLEOTIDE SEQUENCE [LARGE SCALE GENOMIC DNA]</scope>
    <source>
        <strain evidence="1 2">NPDC021253</strain>
    </source>
</reference>
<sequence length="98" mass="10705">MTETIIIDADQLDLVAKELKIPAATVRDSVAAFNKNSAPLGAPWGNDELGKEWAEIYVPGVESVQASFKAIVDGLSKLSDDFVKMGRIYRHVEEGNSR</sequence>
<name>A0ABW7SHS5_9ACTN</name>
<gene>
    <name evidence="1" type="ORF">ACH4OY_11190</name>
</gene>
<dbReference type="RefSeq" id="WP_396678511.1">
    <property type="nucleotide sequence ID" value="NZ_JBIRPU010000005.1"/>
</dbReference>
<protein>
    <recommendedName>
        <fullName evidence="3">WXG100 family type VII secretion target</fullName>
    </recommendedName>
</protein>
<accession>A0ABW7SHS5</accession>
<dbReference type="EMBL" id="JBIRPU010000005">
    <property type="protein sequence ID" value="MFI0793250.1"/>
    <property type="molecule type" value="Genomic_DNA"/>
</dbReference>
<evidence type="ECO:0000313" key="1">
    <source>
        <dbReference type="EMBL" id="MFI0793250.1"/>
    </source>
</evidence>
<evidence type="ECO:0008006" key="3">
    <source>
        <dbReference type="Google" id="ProtNLM"/>
    </source>
</evidence>
<dbReference type="Gene3D" id="1.10.287.1060">
    <property type="entry name" value="ESAT-6-like"/>
    <property type="match status" value="1"/>
</dbReference>
<comment type="caution">
    <text evidence="1">The sequence shown here is derived from an EMBL/GenBank/DDBJ whole genome shotgun (WGS) entry which is preliminary data.</text>
</comment>
<keyword evidence="2" id="KW-1185">Reference proteome</keyword>
<dbReference type="Proteomes" id="UP001611075">
    <property type="component" value="Unassembled WGS sequence"/>
</dbReference>
<evidence type="ECO:0000313" key="2">
    <source>
        <dbReference type="Proteomes" id="UP001611075"/>
    </source>
</evidence>
<proteinExistence type="predicted"/>